<gene>
    <name evidence="1" type="ORF">GE061_004359</name>
</gene>
<dbReference type="AlphaFoldDB" id="A0A6A4J8C6"/>
<dbReference type="EMBL" id="WIXP02000012">
    <property type="protein sequence ID" value="KAF6201963.1"/>
    <property type="molecule type" value="Genomic_DNA"/>
</dbReference>
<evidence type="ECO:0000313" key="1">
    <source>
        <dbReference type="EMBL" id="KAF6201963.1"/>
    </source>
</evidence>
<sequence>MLVIPSIKSDQGDAVEECNITDPAAYNFNVNLPLHSEIPDKWFKKHPSYRNHTKRSFSKFVGKEFPRFLATVASWIPNYLPIPNILLHPISSASTNMTEGELWILREILAQPHNITVYSDWGGENLVIKFILELTGLKLRYQVKSVIPKVEGPVEWKLIDNSYLMAKMRIHPRDNCPISFEENEVQTVFSYTRYSKGRREQLWHLTVLVKCYLNFFVERAMYSSMKQLWNVLKRTLCQYVKSIYERSETSAEEL</sequence>
<comment type="caution">
    <text evidence="1">The sequence shown here is derived from an EMBL/GenBank/DDBJ whole genome shotgun (WGS) entry which is preliminary data.</text>
</comment>
<accession>A0A6A4J8C6</accession>
<keyword evidence="2" id="KW-1185">Reference proteome</keyword>
<protein>
    <submittedName>
        <fullName evidence="1">Uncharacterized protein</fullName>
    </submittedName>
</protein>
<reference evidence="1" key="1">
    <citation type="journal article" date="2021" name="Mol. Ecol. Resour.">
        <title>Apolygus lucorum genome provides insights into omnivorousness and mesophyll feeding.</title>
        <authorList>
            <person name="Liu Y."/>
            <person name="Liu H."/>
            <person name="Wang H."/>
            <person name="Huang T."/>
            <person name="Liu B."/>
            <person name="Yang B."/>
            <person name="Yin L."/>
            <person name="Li B."/>
            <person name="Zhang Y."/>
            <person name="Zhang S."/>
            <person name="Jiang F."/>
            <person name="Zhang X."/>
            <person name="Ren Y."/>
            <person name="Wang B."/>
            <person name="Wang S."/>
            <person name="Lu Y."/>
            <person name="Wu K."/>
            <person name="Fan W."/>
            <person name="Wang G."/>
        </authorList>
    </citation>
    <scope>NUCLEOTIDE SEQUENCE</scope>
    <source>
        <strain evidence="1">12Hb</strain>
    </source>
</reference>
<evidence type="ECO:0000313" key="2">
    <source>
        <dbReference type="Proteomes" id="UP000466442"/>
    </source>
</evidence>
<dbReference type="Proteomes" id="UP000466442">
    <property type="component" value="Linkage Group LG12"/>
</dbReference>
<proteinExistence type="predicted"/>
<organism evidence="1 2">
    <name type="scientific">Apolygus lucorum</name>
    <name type="common">Small green plant bug</name>
    <name type="synonym">Lygocoris lucorum</name>
    <dbReference type="NCBI Taxonomy" id="248454"/>
    <lineage>
        <taxon>Eukaryota</taxon>
        <taxon>Metazoa</taxon>
        <taxon>Ecdysozoa</taxon>
        <taxon>Arthropoda</taxon>
        <taxon>Hexapoda</taxon>
        <taxon>Insecta</taxon>
        <taxon>Pterygota</taxon>
        <taxon>Neoptera</taxon>
        <taxon>Paraneoptera</taxon>
        <taxon>Hemiptera</taxon>
        <taxon>Heteroptera</taxon>
        <taxon>Panheteroptera</taxon>
        <taxon>Cimicomorpha</taxon>
        <taxon>Miridae</taxon>
        <taxon>Mirini</taxon>
        <taxon>Apolygus</taxon>
    </lineage>
</organism>
<name>A0A6A4J8C6_APOLU</name>